<dbReference type="EMBL" id="BMXP01000014">
    <property type="protein sequence ID" value="GGW96892.1"/>
    <property type="molecule type" value="Genomic_DNA"/>
</dbReference>
<feature type="compositionally biased region" description="Basic and acidic residues" evidence="1">
    <location>
        <begin position="53"/>
        <end position="62"/>
    </location>
</feature>
<sequence length="127" mass="14211">MKGLMVLLVAVLVVAALWLSRDDTTPDSILRDVSDMPETQPVQTPAKAAFNVDEQKNSVDAENRQAQLTATKTQLDALMLAYNDNLSNPEKRSEIKREMDKLLREYDKLVLPVALEKMKQEDTSHGG</sequence>
<dbReference type="RefSeq" id="WP_189408411.1">
    <property type="nucleotide sequence ID" value="NZ_BMXP01000014.1"/>
</dbReference>
<organism evidence="2 3">
    <name type="scientific">Alteromonas halophila</name>
    <dbReference type="NCBI Taxonomy" id="516698"/>
    <lineage>
        <taxon>Bacteria</taxon>
        <taxon>Pseudomonadati</taxon>
        <taxon>Pseudomonadota</taxon>
        <taxon>Gammaproteobacteria</taxon>
        <taxon>Alteromonadales</taxon>
        <taxon>Alteromonadaceae</taxon>
        <taxon>Alteromonas/Salinimonas group</taxon>
        <taxon>Alteromonas</taxon>
    </lineage>
</organism>
<reference evidence="2" key="1">
    <citation type="journal article" date="2014" name="Int. J. Syst. Evol. Microbiol.">
        <title>Complete genome sequence of Corynebacterium casei LMG S-19264T (=DSM 44701T), isolated from a smear-ripened cheese.</title>
        <authorList>
            <consortium name="US DOE Joint Genome Institute (JGI-PGF)"/>
            <person name="Walter F."/>
            <person name="Albersmeier A."/>
            <person name="Kalinowski J."/>
            <person name="Ruckert C."/>
        </authorList>
    </citation>
    <scope>NUCLEOTIDE SEQUENCE</scope>
    <source>
        <strain evidence="2">KCTC 22164</strain>
    </source>
</reference>
<keyword evidence="3" id="KW-1185">Reference proteome</keyword>
<protein>
    <submittedName>
        <fullName evidence="2">Uncharacterized protein</fullName>
    </submittedName>
</protein>
<evidence type="ECO:0000256" key="1">
    <source>
        <dbReference type="SAM" id="MobiDB-lite"/>
    </source>
</evidence>
<evidence type="ECO:0000313" key="2">
    <source>
        <dbReference type="EMBL" id="GGW96892.1"/>
    </source>
</evidence>
<accession>A0A918JS21</accession>
<name>A0A918JS21_9ALTE</name>
<proteinExistence type="predicted"/>
<dbReference type="AlphaFoldDB" id="A0A918JS21"/>
<comment type="caution">
    <text evidence="2">The sequence shown here is derived from an EMBL/GenBank/DDBJ whole genome shotgun (WGS) entry which is preliminary data.</text>
</comment>
<feature type="region of interest" description="Disordered" evidence="1">
    <location>
        <begin position="28"/>
        <end position="62"/>
    </location>
</feature>
<gene>
    <name evidence="2" type="ORF">GCM10007391_33720</name>
</gene>
<dbReference type="Proteomes" id="UP000631300">
    <property type="component" value="Unassembled WGS sequence"/>
</dbReference>
<reference evidence="2" key="2">
    <citation type="submission" date="2020-09" db="EMBL/GenBank/DDBJ databases">
        <authorList>
            <person name="Sun Q."/>
            <person name="Kim S."/>
        </authorList>
    </citation>
    <scope>NUCLEOTIDE SEQUENCE</scope>
    <source>
        <strain evidence="2">KCTC 22164</strain>
    </source>
</reference>
<evidence type="ECO:0000313" key="3">
    <source>
        <dbReference type="Proteomes" id="UP000631300"/>
    </source>
</evidence>